<evidence type="ECO:0000313" key="1">
    <source>
        <dbReference type="EMBL" id="PSS16912.1"/>
    </source>
</evidence>
<dbReference type="GeneID" id="36572256"/>
<accession>A0A2T3B0J7</accession>
<gene>
    <name evidence="1" type="ORF">M430DRAFT_19878</name>
</gene>
<sequence length="210" mass="23304">MAGFSGAFRTSVGRDDFLRSAEDEAYTQSIIARLMGTDWFSRNDNVRLGGLRTASALGGLPDRDSLNMGDVIRNEDIRRINAVVQIANGQVTPNMRNAEIHPKLSTSDGRFPREFDIPRRVDDFLTMENNSIDRILIAYGLPRDTSSFRRPTPLLQNRDFLGFNLEAAREAKLLTLFEYLGLDLCSERRLGGGMGRFSGGLACGNRGIGL</sequence>
<proteinExistence type="predicted"/>
<dbReference type="EMBL" id="KZ679012">
    <property type="protein sequence ID" value="PSS16912.1"/>
    <property type="molecule type" value="Genomic_DNA"/>
</dbReference>
<dbReference type="InParanoid" id="A0A2T3B0J7"/>
<protein>
    <submittedName>
        <fullName evidence="1">Uncharacterized protein</fullName>
    </submittedName>
</protein>
<dbReference type="OrthoDB" id="5389823at2759"/>
<dbReference type="AlphaFoldDB" id="A0A2T3B0J7"/>
<name>A0A2T3B0J7_AMORE</name>
<evidence type="ECO:0000313" key="2">
    <source>
        <dbReference type="Proteomes" id="UP000241818"/>
    </source>
</evidence>
<dbReference type="Proteomes" id="UP000241818">
    <property type="component" value="Unassembled WGS sequence"/>
</dbReference>
<organism evidence="1 2">
    <name type="scientific">Amorphotheca resinae ATCC 22711</name>
    <dbReference type="NCBI Taxonomy" id="857342"/>
    <lineage>
        <taxon>Eukaryota</taxon>
        <taxon>Fungi</taxon>
        <taxon>Dikarya</taxon>
        <taxon>Ascomycota</taxon>
        <taxon>Pezizomycotina</taxon>
        <taxon>Leotiomycetes</taxon>
        <taxon>Helotiales</taxon>
        <taxon>Amorphothecaceae</taxon>
        <taxon>Amorphotheca</taxon>
    </lineage>
</organism>
<dbReference type="RefSeq" id="XP_024720420.1">
    <property type="nucleotide sequence ID" value="XM_024864175.1"/>
</dbReference>
<reference evidence="1 2" key="1">
    <citation type="journal article" date="2018" name="New Phytol.">
        <title>Comparative genomics and transcriptomics depict ericoid mycorrhizal fungi as versatile saprotrophs and plant mutualists.</title>
        <authorList>
            <person name="Martino E."/>
            <person name="Morin E."/>
            <person name="Grelet G.A."/>
            <person name="Kuo A."/>
            <person name="Kohler A."/>
            <person name="Daghino S."/>
            <person name="Barry K.W."/>
            <person name="Cichocki N."/>
            <person name="Clum A."/>
            <person name="Dockter R.B."/>
            <person name="Hainaut M."/>
            <person name="Kuo R.C."/>
            <person name="LaButti K."/>
            <person name="Lindahl B.D."/>
            <person name="Lindquist E.A."/>
            <person name="Lipzen A."/>
            <person name="Khouja H.R."/>
            <person name="Magnuson J."/>
            <person name="Murat C."/>
            <person name="Ohm R.A."/>
            <person name="Singer S.W."/>
            <person name="Spatafora J.W."/>
            <person name="Wang M."/>
            <person name="Veneault-Fourrey C."/>
            <person name="Henrissat B."/>
            <person name="Grigoriev I.V."/>
            <person name="Martin F.M."/>
            <person name="Perotto S."/>
        </authorList>
    </citation>
    <scope>NUCLEOTIDE SEQUENCE [LARGE SCALE GENOMIC DNA]</scope>
    <source>
        <strain evidence="1 2">ATCC 22711</strain>
    </source>
</reference>
<keyword evidence="2" id="KW-1185">Reference proteome</keyword>